<evidence type="ECO:0000256" key="1">
    <source>
        <dbReference type="SAM" id="SignalP"/>
    </source>
</evidence>
<feature type="chain" id="PRO_5011748769" description="Carboxypeptidase regulatory-like domain-containing protein" evidence="1">
    <location>
        <begin position="26"/>
        <end position="159"/>
    </location>
</feature>
<proteinExistence type="predicted"/>
<protein>
    <recommendedName>
        <fullName evidence="4">Carboxypeptidase regulatory-like domain-containing protein</fullName>
    </recommendedName>
</protein>
<name>A0A1H6XQC9_9BURK</name>
<keyword evidence="3" id="KW-1185">Reference proteome</keyword>
<gene>
    <name evidence="2" type="ORF">SAMN05192539_100950</name>
</gene>
<organism evidence="2 3">
    <name type="scientific">Paraburkholderia diazotrophica</name>
    <dbReference type="NCBI Taxonomy" id="667676"/>
    <lineage>
        <taxon>Bacteria</taxon>
        <taxon>Pseudomonadati</taxon>
        <taxon>Pseudomonadota</taxon>
        <taxon>Betaproteobacteria</taxon>
        <taxon>Burkholderiales</taxon>
        <taxon>Burkholderiaceae</taxon>
        <taxon>Paraburkholderia</taxon>
    </lineage>
</organism>
<dbReference type="OrthoDB" id="8926484at2"/>
<dbReference type="RefSeq" id="WP_090866099.1">
    <property type="nucleotide sequence ID" value="NZ_FNYE01000009.1"/>
</dbReference>
<dbReference type="Proteomes" id="UP000198866">
    <property type="component" value="Unassembled WGS sequence"/>
</dbReference>
<evidence type="ECO:0000313" key="2">
    <source>
        <dbReference type="EMBL" id="SEJ31288.1"/>
    </source>
</evidence>
<reference evidence="3" key="1">
    <citation type="submission" date="2016-10" db="EMBL/GenBank/DDBJ databases">
        <authorList>
            <person name="Varghese N."/>
            <person name="Submissions S."/>
        </authorList>
    </citation>
    <scope>NUCLEOTIDE SEQUENCE [LARGE SCALE GENOMIC DNA]</scope>
    <source>
        <strain evidence="3">LMG 26031</strain>
    </source>
</reference>
<evidence type="ECO:0008006" key="4">
    <source>
        <dbReference type="Google" id="ProtNLM"/>
    </source>
</evidence>
<dbReference type="STRING" id="667676.SAMN05192539_100950"/>
<keyword evidence="1" id="KW-0732">Signal</keyword>
<dbReference type="EMBL" id="FNYE01000009">
    <property type="protein sequence ID" value="SEJ31288.1"/>
    <property type="molecule type" value="Genomic_DNA"/>
</dbReference>
<dbReference type="AlphaFoldDB" id="A0A1H6XQC9"/>
<accession>A0A1H6XQC9</accession>
<evidence type="ECO:0000313" key="3">
    <source>
        <dbReference type="Proteomes" id="UP000198866"/>
    </source>
</evidence>
<feature type="signal peptide" evidence="1">
    <location>
        <begin position="1"/>
        <end position="25"/>
    </location>
</feature>
<sequence length="159" mass="17042">MNSLARTGLLAITLVLAQTANVAFAATPNLPPLQHQGNVAYLSGGVGSDQSAAFKDEMHKYPLVLEFAGKTHQGNEYLADIPVHITDMHGATLLNATAHGPFMLASLPDGRYRITVSYEGKTQQRVVDVKPSTHVRTLFLWPAQTTQTTQAAQADGSTT</sequence>